<comment type="function">
    <text evidence="10">Catalyzes the transfer of an acyl group from acyl-phosphate (acyl-PO(4)) to glycerol-3-phosphate (G3P) to form lysophosphatidic acid (LPA). This enzyme utilizes acyl-phosphate as fatty acyl donor, but not acyl-CoA or acyl-ACP.</text>
</comment>
<evidence type="ECO:0000256" key="8">
    <source>
        <dbReference type="ARBA" id="ARBA00023209"/>
    </source>
</evidence>
<dbReference type="Proteomes" id="UP000297288">
    <property type="component" value="Unassembled WGS sequence"/>
</dbReference>
<evidence type="ECO:0000256" key="2">
    <source>
        <dbReference type="ARBA" id="ARBA00022516"/>
    </source>
</evidence>
<accession>A0A1G6KPG3</accession>
<evidence type="ECO:0000256" key="10">
    <source>
        <dbReference type="HAMAP-Rule" id="MF_01043"/>
    </source>
</evidence>
<dbReference type="RefSeq" id="WP_091403076.1">
    <property type="nucleotide sequence ID" value="NZ_FMYV01000003.1"/>
</dbReference>
<comment type="subunit">
    <text evidence="10">Probably interacts with PlsX.</text>
</comment>
<proteinExistence type="inferred from homology"/>
<dbReference type="EC" id="2.3.1.275" evidence="10"/>
<evidence type="ECO:0000256" key="4">
    <source>
        <dbReference type="ARBA" id="ARBA00022692"/>
    </source>
</evidence>
<evidence type="ECO:0000256" key="3">
    <source>
        <dbReference type="ARBA" id="ARBA00022679"/>
    </source>
</evidence>
<dbReference type="NCBIfam" id="TIGR00023">
    <property type="entry name" value="glycerol-3-phosphate 1-O-acyltransferase PlsY"/>
    <property type="match status" value="1"/>
</dbReference>
<evidence type="ECO:0000313" key="12">
    <source>
        <dbReference type="EMBL" id="TGG88686.1"/>
    </source>
</evidence>
<comment type="catalytic activity">
    <reaction evidence="10">
        <text>an acyl phosphate + sn-glycerol 3-phosphate = a 1-acyl-sn-glycero-3-phosphate + phosphate</text>
        <dbReference type="Rhea" id="RHEA:34075"/>
        <dbReference type="ChEBI" id="CHEBI:43474"/>
        <dbReference type="ChEBI" id="CHEBI:57597"/>
        <dbReference type="ChEBI" id="CHEBI:57970"/>
        <dbReference type="ChEBI" id="CHEBI:59918"/>
        <dbReference type="EC" id="2.3.1.275"/>
    </reaction>
</comment>
<dbReference type="UniPathway" id="UPA00085"/>
<comment type="similarity">
    <text evidence="10">Belongs to the PlsY family.</text>
</comment>
<dbReference type="InterPro" id="IPR003811">
    <property type="entry name" value="G3P_acylTferase_PlsY"/>
</dbReference>
<feature type="transmembrane region" description="Helical" evidence="10">
    <location>
        <begin position="78"/>
        <end position="97"/>
    </location>
</feature>
<dbReference type="PANTHER" id="PTHR30309">
    <property type="entry name" value="INNER MEMBRANE PROTEIN YGIH"/>
    <property type="match status" value="1"/>
</dbReference>
<keyword evidence="3 10" id="KW-0808">Transferase</keyword>
<gene>
    <name evidence="10" type="primary">plsY</name>
    <name evidence="12" type="ORF">E4650_00330</name>
    <name evidence="11" type="ORF">SAMN04488588_0837</name>
</gene>
<name>A0A1G6KPG3_9BACT</name>
<dbReference type="GO" id="GO:0043772">
    <property type="term" value="F:acyl-phosphate glycerol-3-phosphate acyltransferase activity"/>
    <property type="evidence" value="ECO:0007669"/>
    <property type="project" value="UniProtKB-UniRule"/>
</dbReference>
<feature type="transmembrane region" description="Helical" evidence="10">
    <location>
        <begin position="6"/>
        <end position="22"/>
    </location>
</feature>
<reference evidence="12 14" key="2">
    <citation type="submission" date="2019-04" db="EMBL/GenBank/DDBJ databases">
        <title>Draft genome sequence data and analysis of a Fermenting Bacterium, Geotoga petraea strain HO-Geo1, isolated from heavy-oil petroleum reservoir in Russia.</title>
        <authorList>
            <person name="Grouzdev D.S."/>
            <person name="Semenova E.M."/>
            <person name="Sokolova D.S."/>
            <person name="Tourova T.P."/>
            <person name="Poltaraus A.B."/>
            <person name="Nazina T.N."/>
        </authorList>
    </citation>
    <scope>NUCLEOTIDE SEQUENCE [LARGE SCALE GENOMIC DNA]</scope>
    <source>
        <strain evidence="12 14">HO-Geo1</strain>
    </source>
</reference>
<comment type="subcellular location">
    <subcellularLocation>
        <location evidence="10">Cell membrane</location>
        <topology evidence="10">Multi-pass membrane protein</topology>
    </subcellularLocation>
</comment>
<keyword evidence="7 10" id="KW-0472">Membrane</keyword>
<dbReference type="EMBL" id="SRME01000001">
    <property type="protein sequence ID" value="TGG88686.1"/>
    <property type="molecule type" value="Genomic_DNA"/>
</dbReference>
<keyword evidence="1 10" id="KW-1003">Cell membrane</keyword>
<dbReference type="Proteomes" id="UP000199322">
    <property type="component" value="Unassembled WGS sequence"/>
</dbReference>
<evidence type="ECO:0000256" key="5">
    <source>
        <dbReference type="ARBA" id="ARBA00022989"/>
    </source>
</evidence>
<dbReference type="GO" id="GO:0008654">
    <property type="term" value="P:phospholipid biosynthetic process"/>
    <property type="evidence" value="ECO:0007669"/>
    <property type="project" value="UniProtKB-UniRule"/>
</dbReference>
<evidence type="ECO:0000313" key="11">
    <source>
        <dbReference type="EMBL" id="SDC32940.1"/>
    </source>
</evidence>
<dbReference type="SMART" id="SM01207">
    <property type="entry name" value="G3P_acyltransf"/>
    <property type="match status" value="1"/>
</dbReference>
<organism evidence="11 13">
    <name type="scientific">Geotoga petraea</name>
    <dbReference type="NCBI Taxonomy" id="28234"/>
    <lineage>
        <taxon>Bacteria</taxon>
        <taxon>Thermotogati</taxon>
        <taxon>Thermotogota</taxon>
        <taxon>Thermotogae</taxon>
        <taxon>Petrotogales</taxon>
        <taxon>Petrotogaceae</taxon>
        <taxon>Geotoga</taxon>
    </lineage>
</organism>
<feature type="transmembrane region" description="Helical" evidence="10">
    <location>
        <begin position="150"/>
        <end position="172"/>
    </location>
</feature>
<dbReference type="PANTHER" id="PTHR30309:SF0">
    <property type="entry name" value="GLYCEROL-3-PHOSPHATE ACYLTRANSFERASE-RELATED"/>
    <property type="match status" value="1"/>
</dbReference>
<keyword evidence="9 10" id="KW-1208">Phospholipid metabolism</keyword>
<evidence type="ECO:0000256" key="9">
    <source>
        <dbReference type="ARBA" id="ARBA00023264"/>
    </source>
</evidence>
<dbReference type="STRING" id="28234.SAMN04488588_0837"/>
<comment type="pathway">
    <text evidence="10">Lipid metabolism; phospholipid metabolism.</text>
</comment>
<dbReference type="GO" id="GO:0005886">
    <property type="term" value="C:plasma membrane"/>
    <property type="evidence" value="ECO:0007669"/>
    <property type="project" value="UniProtKB-SubCell"/>
</dbReference>
<evidence type="ECO:0000313" key="13">
    <source>
        <dbReference type="Proteomes" id="UP000199322"/>
    </source>
</evidence>
<dbReference type="EMBL" id="FMYV01000003">
    <property type="protein sequence ID" value="SDC32940.1"/>
    <property type="molecule type" value="Genomic_DNA"/>
</dbReference>
<evidence type="ECO:0000256" key="6">
    <source>
        <dbReference type="ARBA" id="ARBA00023098"/>
    </source>
</evidence>
<keyword evidence="4 10" id="KW-0812">Transmembrane</keyword>
<protein>
    <recommendedName>
        <fullName evidence="10">Glycerol-3-phosphate acyltransferase</fullName>
    </recommendedName>
    <alternativeName>
        <fullName evidence="10">Acyl-PO4 G3P acyltransferase</fullName>
    </alternativeName>
    <alternativeName>
        <fullName evidence="10">Acyl-phosphate--glycerol-3-phosphate acyltransferase</fullName>
    </alternativeName>
    <alternativeName>
        <fullName evidence="10">G3P acyltransferase</fullName>
        <shortName evidence="10">GPAT</shortName>
        <ecNumber evidence="10">2.3.1.275</ecNumber>
    </alternativeName>
    <alternativeName>
        <fullName evidence="10">Lysophosphatidic acid synthase</fullName>
        <shortName evidence="10">LPA synthase</shortName>
    </alternativeName>
</protein>
<evidence type="ECO:0000256" key="7">
    <source>
        <dbReference type="ARBA" id="ARBA00023136"/>
    </source>
</evidence>
<dbReference type="Pfam" id="PF02660">
    <property type="entry name" value="G3P_acyltransf"/>
    <property type="match status" value="1"/>
</dbReference>
<evidence type="ECO:0000313" key="14">
    <source>
        <dbReference type="Proteomes" id="UP000297288"/>
    </source>
</evidence>
<keyword evidence="13" id="KW-1185">Reference proteome</keyword>
<keyword evidence="5 10" id="KW-1133">Transmembrane helix</keyword>
<sequence length="201" mass="22234">MLLFWLILGYFAGSIPFSYIVPKMKGVDVSRIGSGNVGGTNVLRSMGPVIGISCMLLDFFKAFIPTLIASLIYEDASWIPHLTLLAAVIGHDFSIWLKFRGGKGVASTVGGFFALNPLLGIIFFIIWFSLNYMFKYVSLASLAGLLAGGLFGFFFSFQTGFIFTLLFFLSLWKHRNNVKKIIAGEETITDIIKILSEGFKK</sequence>
<dbReference type="OrthoDB" id="9777124at2"/>
<evidence type="ECO:0000256" key="1">
    <source>
        <dbReference type="ARBA" id="ARBA00022475"/>
    </source>
</evidence>
<keyword evidence="6 10" id="KW-0443">Lipid metabolism</keyword>
<dbReference type="AlphaFoldDB" id="A0A1G6KPG3"/>
<keyword evidence="11" id="KW-0012">Acyltransferase</keyword>
<feature type="transmembrane region" description="Helical" evidence="10">
    <location>
        <begin position="49"/>
        <end position="72"/>
    </location>
</feature>
<dbReference type="HAMAP" id="MF_01043">
    <property type="entry name" value="PlsY"/>
    <property type="match status" value="1"/>
</dbReference>
<reference evidence="11 13" key="1">
    <citation type="submission" date="2016-10" db="EMBL/GenBank/DDBJ databases">
        <authorList>
            <person name="de Groot N.N."/>
        </authorList>
    </citation>
    <scope>NUCLEOTIDE SEQUENCE [LARGE SCALE GENOMIC DNA]</scope>
    <source>
        <strain evidence="11 13">WG14</strain>
    </source>
</reference>
<keyword evidence="8 10" id="KW-0594">Phospholipid biosynthesis</keyword>
<keyword evidence="2 10" id="KW-0444">Lipid biosynthesis</keyword>
<feature type="transmembrane region" description="Helical" evidence="10">
    <location>
        <begin position="109"/>
        <end position="130"/>
    </location>
</feature>